<feature type="compositionally biased region" description="Basic and acidic residues" evidence="1">
    <location>
        <begin position="693"/>
        <end position="709"/>
    </location>
</feature>
<feature type="compositionally biased region" description="Polar residues" evidence="1">
    <location>
        <begin position="595"/>
        <end position="606"/>
    </location>
</feature>
<evidence type="ECO:0000256" key="1">
    <source>
        <dbReference type="SAM" id="MobiDB-lite"/>
    </source>
</evidence>
<feature type="compositionally biased region" description="Polar residues" evidence="1">
    <location>
        <begin position="202"/>
        <end position="214"/>
    </location>
</feature>
<feature type="region of interest" description="Disordered" evidence="1">
    <location>
        <begin position="61"/>
        <end position="91"/>
    </location>
</feature>
<feature type="region of interest" description="Disordered" evidence="1">
    <location>
        <begin position="549"/>
        <end position="619"/>
    </location>
</feature>
<feature type="compositionally biased region" description="Basic and acidic residues" evidence="1">
    <location>
        <begin position="322"/>
        <end position="351"/>
    </location>
</feature>
<dbReference type="PANTHER" id="PTHR18839:SF0">
    <property type="entry name" value="MITOTIC INTERACTOR AND SUBSTRATE OF PLK1 ISOFORM X1-RELATED"/>
    <property type="match status" value="1"/>
</dbReference>
<evidence type="ECO:0000313" key="2">
    <source>
        <dbReference type="EMBL" id="CAK6960283.1"/>
    </source>
</evidence>
<keyword evidence="3" id="KW-1185">Reference proteome</keyword>
<feature type="region of interest" description="Disordered" evidence="1">
    <location>
        <begin position="106"/>
        <end position="214"/>
    </location>
</feature>
<feature type="compositionally biased region" description="Polar residues" evidence="1">
    <location>
        <begin position="309"/>
        <end position="321"/>
    </location>
</feature>
<feature type="compositionally biased region" description="Polar residues" evidence="1">
    <location>
        <begin position="251"/>
        <end position="260"/>
    </location>
</feature>
<dbReference type="EMBL" id="CAWUFR010000044">
    <property type="protein sequence ID" value="CAK6960283.1"/>
    <property type="molecule type" value="Genomic_DNA"/>
</dbReference>
<feature type="compositionally biased region" description="Basic and acidic residues" evidence="1">
    <location>
        <begin position="187"/>
        <end position="201"/>
    </location>
</feature>
<accession>A0AAV1NM70</accession>
<name>A0AAV1NM70_SCOSC</name>
<feature type="region of interest" description="Disordered" evidence="1">
    <location>
        <begin position="247"/>
        <end position="291"/>
    </location>
</feature>
<evidence type="ECO:0000313" key="3">
    <source>
        <dbReference type="Proteomes" id="UP001314229"/>
    </source>
</evidence>
<gene>
    <name evidence="2" type="ORF">FSCOSCO3_A011227</name>
</gene>
<feature type="compositionally biased region" description="Polar residues" evidence="1">
    <location>
        <begin position="66"/>
        <end position="78"/>
    </location>
</feature>
<dbReference type="InterPro" id="IPR042779">
    <property type="entry name" value="MISP/MISP3-like"/>
</dbReference>
<sequence length="747" mass="83631">MDNPSSTSCERPQDNTKVLPRGRAVITRYYSMMDDESVDDVFIPPAPLPPAPSNVATLLQAGGSTGATESNSSVTLANGTADATEAKANPDGLNWHQCEKQLMAAHNEEDEVIAGTSRTSKDSVDTVSQSNNCTPPTDQDKTPMEGTGYLMDPSGRNHQDNTGGEDKSDGEAKDIAHLSEGQGTCRETVDIEGHQTGKKDLVQSQGDSDNQTQVPEILTQVFNDDEEHVDTRSLNFNPRNCDLLRRESDTQECQLPNSEGVSKEYATDTLSPEMVGQKQQRDGRCSIETDIQQGEQLLQRLQLLQQRQSVDMSESPSTSQQEGEKDERAQTNLREKEKNERNESKDVETKEMLSSSTVPAQPEDQTETDNTDISVSGDGSPINTHETSSLQIPSLSTEQLFSDPETPAEQQKAAQKKKNLQRTGGVFNLSDDPDVLEIPFRTNISLEPLSSKVDPDLPSDRQFSEQKMQQEISQEIHREPVLVNQLQETKLLFEAFQQDNTQGPTRHKKPPTSLTKGQIYPTVLERTRSLEMFALKSCPVARAHSLRLHQSTMSEREKSPENLRSNSPTGGSRDKTRSSPYTKQDKHLRLHRSMDSISTDVSTSAVETRHLSREGCATQEYPNLTQNPFFKLRPALALKPEVEKDIREAREREEELRRQRCTLYGEYKQMSEDEEKSPFKSSFIPGSKQQSRGKLERVWPPPSKKDQIKSEQTQQEAKVHRAGGQKTPLWQRWESGLINSKPSKENN</sequence>
<proteinExistence type="predicted"/>
<dbReference type="PANTHER" id="PTHR18839">
    <property type="entry name" value="MITOTIC INTERACTOR AND SUBSTRATE OF PLK1 MISP FAMILY MEMBER"/>
    <property type="match status" value="1"/>
</dbReference>
<feature type="compositionally biased region" description="Polar residues" evidence="1">
    <location>
        <begin position="381"/>
        <end position="400"/>
    </location>
</feature>
<feature type="region of interest" description="Disordered" evidence="1">
    <location>
        <begin position="306"/>
        <end position="433"/>
    </location>
</feature>
<dbReference type="AlphaFoldDB" id="A0AAV1NM70"/>
<organism evidence="2 3">
    <name type="scientific">Scomber scombrus</name>
    <name type="common">Atlantic mackerel</name>
    <name type="synonym">Scomber vernalis</name>
    <dbReference type="NCBI Taxonomy" id="13677"/>
    <lineage>
        <taxon>Eukaryota</taxon>
        <taxon>Metazoa</taxon>
        <taxon>Chordata</taxon>
        <taxon>Craniata</taxon>
        <taxon>Vertebrata</taxon>
        <taxon>Euteleostomi</taxon>
        <taxon>Actinopterygii</taxon>
        <taxon>Neopterygii</taxon>
        <taxon>Teleostei</taxon>
        <taxon>Neoteleostei</taxon>
        <taxon>Acanthomorphata</taxon>
        <taxon>Pelagiaria</taxon>
        <taxon>Scombriformes</taxon>
        <taxon>Scombridae</taxon>
        <taxon>Scomber</taxon>
    </lineage>
</organism>
<comment type="caution">
    <text evidence="2">The sequence shown here is derived from an EMBL/GenBank/DDBJ whole genome shotgun (WGS) entry which is preliminary data.</text>
</comment>
<protein>
    <submittedName>
        <fullName evidence="2">Uncharacterized protein LOC122966830</fullName>
    </submittedName>
</protein>
<feature type="compositionally biased region" description="Basic and acidic residues" evidence="1">
    <location>
        <begin position="572"/>
        <end position="587"/>
    </location>
</feature>
<feature type="compositionally biased region" description="Basic and acidic residues" evidence="1">
    <location>
        <begin position="155"/>
        <end position="177"/>
    </location>
</feature>
<feature type="region of interest" description="Disordered" evidence="1">
    <location>
        <begin position="668"/>
        <end position="747"/>
    </location>
</feature>
<feature type="compositionally biased region" description="Polar residues" evidence="1">
    <location>
        <begin position="125"/>
        <end position="137"/>
    </location>
</feature>
<reference evidence="2 3" key="1">
    <citation type="submission" date="2024-01" db="EMBL/GenBank/DDBJ databases">
        <authorList>
            <person name="Alioto T."/>
            <person name="Alioto T."/>
            <person name="Gomez Garrido J."/>
        </authorList>
    </citation>
    <scope>NUCLEOTIDE SEQUENCE [LARGE SCALE GENOMIC DNA]</scope>
</reference>
<dbReference type="Proteomes" id="UP001314229">
    <property type="component" value="Unassembled WGS sequence"/>
</dbReference>